<evidence type="ECO:0000256" key="2">
    <source>
        <dbReference type="ARBA" id="ARBA00022900"/>
    </source>
</evidence>
<evidence type="ECO:0000259" key="5">
    <source>
        <dbReference type="PROSITE" id="PS50279"/>
    </source>
</evidence>
<dbReference type="STRING" id="27835.A0A0N4YIL6"/>
<keyword evidence="4" id="KW-0732">Signal</keyword>
<reference evidence="8" key="1">
    <citation type="submission" date="2017-02" db="UniProtKB">
        <authorList>
            <consortium name="WormBaseParasite"/>
        </authorList>
    </citation>
    <scope>IDENTIFICATION</scope>
</reference>
<feature type="signal peptide" evidence="4">
    <location>
        <begin position="1"/>
        <end position="16"/>
    </location>
</feature>
<keyword evidence="7" id="KW-1185">Reference proteome</keyword>
<dbReference type="Proteomes" id="UP000271162">
    <property type="component" value="Unassembled WGS sequence"/>
</dbReference>
<dbReference type="PROSITE" id="PS50279">
    <property type="entry name" value="BPTI_KUNITZ_2"/>
    <property type="match status" value="1"/>
</dbReference>
<dbReference type="PANTHER" id="PTHR10083:SF374">
    <property type="entry name" value="BPTI_KUNITZ INHIBITOR DOMAIN-CONTAINING PROTEIN"/>
    <property type="match status" value="1"/>
</dbReference>
<keyword evidence="2" id="KW-0722">Serine protease inhibitor</keyword>
<dbReference type="PRINTS" id="PR00759">
    <property type="entry name" value="BASICPTASE"/>
</dbReference>
<dbReference type="CDD" id="cd00109">
    <property type="entry name" value="Kunitz-type"/>
    <property type="match status" value="1"/>
</dbReference>
<dbReference type="PROSITE" id="PS00280">
    <property type="entry name" value="BPTI_KUNITZ_1"/>
    <property type="match status" value="1"/>
</dbReference>
<organism evidence="8">
    <name type="scientific">Nippostrongylus brasiliensis</name>
    <name type="common">Rat hookworm</name>
    <dbReference type="NCBI Taxonomy" id="27835"/>
    <lineage>
        <taxon>Eukaryota</taxon>
        <taxon>Metazoa</taxon>
        <taxon>Ecdysozoa</taxon>
        <taxon>Nematoda</taxon>
        <taxon>Chromadorea</taxon>
        <taxon>Rhabditida</taxon>
        <taxon>Rhabditina</taxon>
        <taxon>Rhabditomorpha</taxon>
        <taxon>Strongyloidea</taxon>
        <taxon>Heligmosomidae</taxon>
        <taxon>Nippostrongylus</taxon>
    </lineage>
</organism>
<dbReference type="InterPro" id="IPR002223">
    <property type="entry name" value="Kunitz_BPTI"/>
</dbReference>
<dbReference type="FunFam" id="4.10.410.10:FF:000020">
    <property type="entry name" value="Collagen, type VI, alpha 3"/>
    <property type="match status" value="1"/>
</dbReference>
<dbReference type="WBParaSite" id="NBR_0001676101-mRNA-1">
    <property type="protein sequence ID" value="NBR_0001676101-mRNA-1"/>
    <property type="gene ID" value="NBR_0001676101"/>
</dbReference>
<dbReference type="AlphaFoldDB" id="A0A0N4YIL6"/>
<dbReference type="PANTHER" id="PTHR10083">
    <property type="entry name" value="KUNITZ-TYPE PROTEASE INHIBITOR-RELATED"/>
    <property type="match status" value="1"/>
</dbReference>
<keyword evidence="3" id="KW-1015">Disulfide bond</keyword>
<dbReference type="SMART" id="SM00131">
    <property type="entry name" value="KU"/>
    <property type="match status" value="1"/>
</dbReference>
<dbReference type="EMBL" id="UYSL01022382">
    <property type="protein sequence ID" value="VDL80357.1"/>
    <property type="molecule type" value="Genomic_DNA"/>
</dbReference>
<dbReference type="InterPro" id="IPR020901">
    <property type="entry name" value="Prtase_inh_Kunz-CS"/>
</dbReference>
<dbReference type="InterPro" id="IPR036880">
    <property type="entry name" value="Kunitz_BPTI_sf"/>
</dbReference>
<evidence type="ECO:0000256" key="1">
    <source>
        <dbReference type="ARBA" id="ARBA00022690"/>
    </source>
</evidence>
<reference evidence="6 7" key="2">
    <citation type="submission" date="2018-11" db="EMBL/GenBank/DDBJ databases">
        <authorList>
            <consortium name="Pathogen Informatics"/>
        </authorList>
    </citation>
    <scope>NUCLEOTIDE SEQUENCE [LARGE SCALE GENOMIC DNA]</scope>
</reference>
<protein>
    <submittedName>
        <fullName evidence="8">BPTI/Kunitz inhibitor domain-containing protein</fullName>
    </submittedName>
</protein>
<dbReference type="GO" id="GO:0004867">
    <property type="term" value="F:serine-type endopeptidase inhibitor activity"/>
    <property type="evidence" value="ECO:0007669"/>
    <property type="project" value="UniProtKB-KW"/>
</dbReference>
<sequence length="85" mass="9211">MKHLWLLVILVVVAFASEDGKASEAEGTKEGDVCGLKLETGPCRAAFPKYGYSKEKKTCVQFTYGGCSGNGNNFKTLEECQKVCP</sequence>
<evidence type="ECO:0000313" key="8">
    <source>
        <dbReference type="WBParaSite" id="NBR_0001676101-mRNA-1"/>
    </source>
</evidence>
<evidence type="ECO:0000313" key="7">
    <source>
        <dbReference type="Proteomes" id="UP000271162"/>
    </source>
</evidence>
<evidence type="ECO:0000313" key="6">
    <source>
        <dbReference type="EMBL" id="VDL80357.1"/>
    </source>
</evidence>
<accession>A0A0N4YIL6</accession>
<dbReference type="OMA" id="IASRLMI"/>
<feature type="chain" id="PRO_5043125731" evidence="4">
    <location>
        <begin position="17"/>
        <end position="85"/>
    </location>
</feature>
<evidence type="ECO:0000256" key="3">
    <source>
        <dbReference type="ARBA" id="ARBA00023157"/>
    </source>
</evidence>
<proteinExistence type="predicted"/>
<dbReference type="Gene3D" id="4.10.410.10">
    <property type="entry name" value="Pancreatic trypsin inhibitor Kunitz domain"/>
    <property type="match status" value="1"/>
</dbReference>
<dbReference type="Pfam" id="PF00014">
    <property type="entry name" value="Kunitz_BPTI"/>
    <property type="match status" value="1"/>
</dbReference>
<gene>
    <name evidence="6" type="ORF">NBR_LOCUS16762</name>
</gene>
<evidence type="ECO:0000256" key="4">
    <source>
        <dbReference type="SAM" id="SignalP"/>
    </source>
</evidence>
<feature type="domain" description="BPTI/Kunitz inhibitor" evidence="5">
    <location>
        <begin position="34"/>
        <end position="84"/>
    </location>
</feature>
<dbReference type="InterPro" id="IPR050098">
    <property type="entry name" value="TFPI/VKTCI-like"/>
</dbReference>
<keyword evidence="1" id="KW-0646">Protease inhibitor</keyword>
<dbReference type="SUPFAM" id="SSF57362">
    <property type="entry name" value="BPTI-like"/>
    <property type="match status" value="1"/>
</dbReference>
<name>A0A0N4YIL6_NIPBR</name>